<evidence type="ECO:0000313" key="4">
    <source>
        <dbReference type="EMBL" id="OGL53109.1"/>
    </source>
</evidence>
<dbReference type="HAMAP" id="MF_01940">
    <property type="entry name" value="RNA_CPDase"/>
    <property type="match status" value="1"/>
</dbReference>
<feature type="short sequence motif" description="HXTX 2" evidence="2">
    <location>
        <begin position="127"/>
        <end position="130"/>
    </location>
</feature>
<feature type="short sequence motif" description="HXTX 1" evidence="2">
    <location>
        <begin position="40"/>
        <end position="43"/>
    </location>
</feature>
<dbReference type="GO" id="GO:0008664">
    <property type="term" value="F:RNA 2',3'-cyclic 3'-phosphodiesterase activity"/>
    <property type="evidence" value="ECO:0007669"/>
    <property type="project" value="UniProtKB-EC"/>
</dbReference>
<reference evidence="4 5" key="1">
    <citation type="journal article" date="2016" name="Nat. Commun.">
        <title>Thousands of microbial genomes shed light on interconnected biogeochemical processes in an aquifer system.</title>
        <authorList>
            <person name="Anantharaman K."/>
            <person name="Brown C.T."/>
            <person name="Hug L.A."/>
            <person name="Sharon I."/>
            <person name="Castelle C.J."/>
            <person name="Probst A.J."/>
            <person name="Thomas B.C."/>
            <person name="Singh A."/>
            <person name="Wilkins M.J."/>
            <person name="Karaoz U."/>
            <person name="Brodie E.L."/>
            <person name="Williams K.H."/>
            <person name="Hubbard S.S."/>
            <person name="Banfield J.F."/>
        </authorList>
    </citation>
    <scope>NUCLEOTIDE SEQUENCE [LARGE SCALE GENOMIC DNA]</scope>
</reference>
<organism evidence="4 5">
    <name type="scientific">Candidatus Schekmanbacteria bacterium RIFCSPLOWO2_12_FULL_38_15</name>
    <dbReference type="NCBI Taxonomy" id="1817883"/>
    <lineage>
        <taxon>Bacteria</taxon>
        <taxon>Candidatus Schekmaniibacteriota</taxon>
    </lineage>
</organism>
<dbReference type="NCBIfam" id="TIGR02258">
    <property type="entry name" value="2_5_ligase"/>
    <property type="match status" value="1"/>
</dbReference>
<feature type="domain" description="Phosphoesterase HXTX" evidence="3">
    <location>
        <begin position="8"/>
        <end position="91"/>
    </location>
</feature>
<comment type="function">
    <text evidence="2">Hydrolyzes RNA 2',3'-cyclic phosphodiester to an RNA 2'-phosphomonoester.</text>
</comment>
<sequence length="186" mass="21191">MRSFIAINIPQEIKTKIAEIQRKLKETRADVKWVNPEGIHLTLKFLADIEKSQVKEILSAIKTASEGVKSFSLEIASVGAFPKVEYPRVLWIGINDETNTLKPLWQRTEENLSKLGFDKEERDFNPHLTLGRVKSLKGKEKLIPLMLQSKDLSIGRFDVKRISLMQSVLKPDGAEYSEIGKVELLF</sequence>
<proteinExistence type="inferred from homology"/>
<dbReference type="AlphaFoldDB" id="A0A1F7SH73"/>
<dbReference type="PANTHER" id="PTHR35561">
    <property type="entry name" value="RNA 2',3'-CYCLIC PHOSPHODIESTERASE"/>
    <property type="match status" value="1"/>
</dbReference>
<dbReference type="InterPro" id="IPR009097">
    <property type="entry name" value="Cyclic_Pdiesterase"/>
</dbReference>
<comment type="catalytic activity">
    <reaction evidence="2">
        <text>a 3'-end 2',3'-cyclophospho-ribonucleotide-RNA + H2O = a 3'-end 2'-phospho-ribonucleotide-RNA + H(+)</text>
        <dbReference type="Rhea" id="RHEA:11828"/>
        <dbReference type="Rhea" id="RHEA-COMP:10464"/>
        <dbReference type="Rhea" id="RHEA-COMP:17353"/>
        <dbReference type="ChEBI" id="CHEBI:15377"/>
        <dbReference type="ChEBI" id="CHEBI:15378"/>
        <dbReference type="ChEBI" id="CHEBI:83064"/>
        <dbReference type="ChEBI" id="CHEBI:173113"/>
        <dbReference type="EC" id="3.1.4.58"/>
    </reaction>
</comment>
<evidence type="ECO:0000256" key="1">
    <source>
        <dbReference type="ARBA" id="ARBA00022801"/>
    </source>
</evidence>
<feature type="active site" description="Proton acceptor" evidence="2">
    <location>
        <position position="127"/>
    </location>
</feature>
<dbReference type="EC" id="3.1.4.58" evidence="2"/>
<keyword evidence="4" id="KW-0436">Ligase</keyword>
<evidence type="ECO:0000313" key="5">
    <source>
        <dbReference type="Proteomes" id="UP000178082"/>
    </source>
</evidence>
<name>A0A1F7SH73_9BACT</name>
<evidence type="ECO:0000259" key="3">
    <source>
        <dbReference type="Pfam" id="PF02834"/>
    </source>
</evidence>
<protein>
    <recommendedName>
        <fullName evidence="2">RNA 2',3'-cyclic phosphodiesterase</fullName>
        <shortName evidence="2">RNA 2',3'-CPDase</shortName>
        <ecNumber evidence="2">3.1.4.58</ecNumber>
    </recommendedName>
</protein>
<keyword evidence="1 2" id="KW-0378">Hydrolase</keyword>
<dbReference type="STRING" id="1817883.A3G31_08990"/>
<dbReference type="PANTHER" id="PTHR35561:SF1">
    <property type="entry name" value="RNA 2',3'-CYCLIC PHOSPHODIESTERASE"/>
    <property type="match status" value="1"/>
</dbReference>
<comment type="similarity">
    <text evidence="2">Belongs to the 2H phosphoesterase superfamily. ThpR family.</text>
</comment>
<dbReference type="GO" id="GO:0004113">
    <property type="term" value="F:2',3'-cyclic-nucleotide 3'-phosphodiesterase activity"/>
    <property type="evidence" value="ECO:0007669"/>
    <property type="project" value="InterPro"/>
</dbReference>
<dbReference type="InterPro" id="IPR014051">
    <property type="entry name" value="Phosphoesterase_HXTX"/>
</dbReference>
<dbReference type="SUPFAM" id="SSF55144">
    <property type="entry name" value="LigT-like"/>
    <property type="match status" value="1"/>
</dbReference>
<evidence type="ECO:0000256" key="2">
    <source>
        <dbReference type="HAMAP-Rule" id="MF_01940"/>
    </source>
</evidence>
<gene>
    <name evidence="4" type="ORF">A3G31_08990</name>
</gene>
<dbReference type="Gene3D" id="3.90.1140.10">
    <property type="entry name" value="Cyclic phosphodiesterase"/>
    <property type="match status" value="1"/>
</dbReference>
<comment type="caution">
    <text evidence="4">The sequence shown here is derived from an EMBL/GenBank/DDBJ whole genome shotgun (WGS) entry which is preliminary data.</text>
</comment>
<dbReference type="EMBL" id="MGDI01000028">
    <property type="protein sequence ID" value="OGL53109.1"/>
    <property type="molecule type" value="Genomic_DNA"/>
</dbReference>
<dbReference type="InterPro" id="IPR004175">
    <property type="entry name" value="RNA_CPDase"/>
</dbReference>
<dbReference type="Proteomes" id="UP000178082">
    <property type="component" value="Unassembled WGS sequence"/>
</dbReference>
<accession>A0A1F7SH73</accession>
<feature type="active site" description="Proton donor" evidence="2">
    <location>
        <position position="40"/>
    </location>
</feature>
<dbReference type="GO" id="GO:0016874">
    <property type="term" value="F:ligase activity"/>
    <property type="evidence" value="ECO:0007669"/>
    <property type="project" value="UniProtKB-KW"/>
</dbReference>
<dbReference type="Pfam" id="PF02834">
    <property type="entry name" value="LigT_PEase"/>
    <property type="match status" value="2"/>
</dbReference>
<feature type="domain" description="Phosphoesterase HXTX" evidence="3">
    <location>
        <begin position="93"/>
        <end position="172"/>
    </location>
</feature>